<evidence type="ECO:0000313" key="2">
    <source>
        <dbReference type="Proteomes" id="UP000814033"/>
    </source>
</evidence>
<reference evidence="1" key="1">
    <citation type="submission" date="2021-02" db="EMBL/GenBank/DDBJ databases">
        <authorList>
            <consortium name="DOE Joint Genome Institute"/>
            <person name="Ahrendt S."/>
            <person name="Looney B.P."/>
            <person name="Miyauchi S."/>
            <person name="Morin E."/>
            <person name="Drula E."/>
            <person name="Courty P.E."/>
            <person name="Chicoki N."/>
            <person name="Fauchery L."/>
            <person name="Kohler A."/>
            <person name="Kuo A."/>
            <person name="Labutti K."/>
            <person name="Pangilinan J."/>
            <person name="Lipzen A."/>
            <person name="Riley R."/>
            <person name="Andreopoulos W."/>
            <person name="He G."/>
            <person name="Johnson J."/>
            <person name="Barry K.W."/>
            <person name="Grigoriev I.V."/>
            <person name="Nagy L."/>
            <person name="Hibbett D."/>
            <person name="Henrissat B."/>
            <person name="Matheny P.B."/>
            <person name="Labbe J."/>
            <person name="Martin F."/>
        </authorList>
    </citation>
    <scope>NUCLEOTIDE SEQUENCE</scope>
    <source>
        <strain evidence="1">FP105234-sp</strain>
    </source>
</reference>
<keyword evidence="2" id="KW-1185">Reference proteome</keyword>
<name>A0ACB8RX71_9AGAM</name>
<reference evidence="1" key="2">
    <citation type="journal article" date="2022" name="New Phytol.">
        <title>Evolutionary transition to the ectomycorrhizal habit in the genomes of a hyperdiverse lineage of mushroom-forming fungi.</title>
        <authorList>
            <person name="Looney B."/>
            <person name="Miyauchi S."/>
            <person name="Morin E."/>
            <person name="Drula E."/>
            <person name="Courty P.E."/>
            <person name="Kohler A."/>
            <person name="Kuo A."/>
            <person name="LaButti K."/>
            <person name="Pangilinan J."/>
            <person name="Lipzen A."/>
            <person name="Riley R."/>
            <person name="Andreopoulos W."/>
            <person name="He G."/>
            <person name="Johnson J."/>
            <person name="Nolan M."/>
            <person name="Tritt A."/>
            <person name="Barry K.W."/>
            <person name="Grigoriev I.V."/>
            <person name="Nagy L.G."/>
            <person name="Hibbett D."/>
            <person name="Henrissat B."/>
            <person name="Matheny P.B."/>
            <person name="Labbe J."/>
            <person name="Martin F.M."/>
        </authorList>
    </citation>
    <scope>NUCLEOTIDE SEQUENCE</scope>
    <source>
        <strain evidence="1">FP105234-sp</strain>
    </source>
</reference>
<gene>
    <name evidence="1" type="ORF">FA95DRAFT_997648</name>
</gene>
<dbReference type="Proteomes" id="UP000814033">
    <property type="component" value="Unassembled WGS sequence"/>
</dbReference>
<proteinExistence type="predicted"/>
<evidence type="ECO:0000313" key="1">
    <source>
        <dbReference type="EMBL" id="KAI0048814.1"/>
    </source>
</evidence>
<sequence>MKQENLLDSSSSSEDENNDTYQLTINEHYAKAFAYRKEREELQKLKDKYGEDAELEGSGAEEYSDSESDESEDEDGEELTPAVDAAILRTLARIKRRDPGIYEDGKNVFDEERSKSGTLNAPTRKPKDKSSKPLTLPAHRLAAAINEESTSSDEDDAPRVLTHAEEQEQLRAETIAAFGTNGAARDEEEEEKDDDALFTLREKTKDEIEEEQEAYRQYLEREVGGLEDLVEVDAAPVDGEVKREDGDEVVKEKKKKKKKGKGKGKEKEEVKETDQEFLLNYILNRGWIDKSAKRVPTYSEVTKASRDAVPKANTLSDDGDVKNEAQEGPRELLSDEEFEDVVDKFESSYNFRFEEPDAPHIPSFPRAVESVRRPAPHTEKRKEARERKKERKDEEVRVRKEEVKRLKNLKMKEMESKLARIGKEGGFTNSKALEVLDLEGDWDPSEYDKQMAAILEQEGDGPDEKPSWDDDIDVGDIIPPSDEEDDGQPRASSSKSIKDLKKEKKREKKKKKAKAEHGDDGVDVDAMDADAEPVDADGDEEEWDGTEEMRKRVLDKYMEDLFELEFNDLVAGQPTRFRYTPVAKSAYALTPAEILVADDRDLNEYMGIKKIAPYRKEKSVWDPRRATRLRELKAKLSGKGAAVQMQAEEGEVKPAKKRKGKKERLKAKAAVGAGEGEGDGEGEGEAHDGGGEGEEKAKRRRGNGEEVEEEHEEGPAKKKRRRHKKGGKESHGVHVS</sequence>
<accession>A0ACB8RX71</accession>
<dbReference type="EMBL" id="MU275881">
    <property type="protein sequence ID" value="KAI0048814.1"/>
    <property type="molecule type" value="Genomic_DNA"/>
</dbReference>
<protein>
    <submittedName>
        <fullName evidence="1">Uncharacterized protein</fullName>
    </submittedName>
</protein>
<comment type="caution">
    <text evidence="1">The sequence shown here is derived from an EMBL/GenBank/DDBJ whole genome shotgun (WGS) entry which is preliminary data.</text>
</comment>
<organism evidence="1 2">
    <name type="scientific">Auriscalpium vulgare</name>
    <dbReference type="NCBI Taxonomy" id="40419"/>
    <lineage>
        <taxon>Eukaryota</taxon>
        <taxon>Fungi</taxon>
        <taxon>Dikarya</taxon>
        <taxon>Basidiomycota</taxon>
        <taxon>Agaricomycotina</taxon>
        <taxon>Agaricomycetes</taxon>
        <taxon>Russulales</taxon>
        <taxon>Auriscalpiaceae</taxon>
        <taxon>Auriscalpium</taxon>
    </lineage>
</organism>